<evidence type="ECO:0000256" key="4">
    <source>
        <dbReference type="ARBA" id="ARBA00022729"/>
    </source>
</evidence>
<evidence type="ECO:0000256" key="2">
    <source>
        <dbReference type="ARBA" id="ARBA00010973"/>
    </source>
</evidence>
<dbReference type="Pfam" id="PF01522">
    <property type="entry name" value="Polysacc_deac_1"/>
    <property type="match status" value="1"/>
</dbReference>
<name>A0ABX1DPY1_9HYPH</name>
<evidence type="ECO:0000256" key="1">
    <source>
        <dbReference type="ARBA" id="ARBA00003236"/>
    </source>
</evidence>
<proteinExistence type="inferred from homology"/>
<dbReference type="PANTHER" id="PTHR34216:SF7">
    <property type="entry name" value="POLY-BETA-1,6-N-ACETYL-D-GLUCOSAMINE N-DEACETYLASE"/>
    <property type="match status" value="1"/>
</dbReference>
<gene>
    <name evidence="7" type="ORF">HED55_10980</name>
</gene>
<evidence type="ECO:0000313" key="7">
    <source>
        <dbReference type="EMBL" id="NKC03637.1"/>
    </source>
</evidence>
<organism evidence="7 8">
    <name type="scientific">Brucella haematophila</name>
    <dbReference type="NCBI Taxonomy" id="419474"/>
    <lineage>
        <taxon>Bacteria</taxon>
        <taxon>Pseudomonadati</taxon>
        <taxon>Pseudomonadota</taxon>
        <taxon>Alphaproteobacteria</taxon>
        <taxon>Hyphomicrobiales</taxon>
        <taxon>Brucellaceae</taxon>
        <taxon>Brucella/Ochrobactrum group</taxon>
        <taxon>Brucella</taxon>
    </lineage>
</organism>
<feature type="domain" description="NodB homology" evidence="6">
    <location>
        <begin position="100"/>
        <end position="351"/>
    </location>
</feature>
<dbReference type="EMBL" id="JAAVLN010000001">
    <property type="protein sequence ID" value="NKC03637.1"/>
    <property type="molecule type" value="Genomic_DNA"/>
</dbReference>
<evidence type="ECO:0000259" key="6">
    <source>
        <dbReference type="PROSITE" id="PS51677"/>
    </source>
</evidence>
<dbReference type="SUPFAM" id="SSF88713">
    <property type="entry name" value="Glycoside hydrolase/deacetylase"/>
    <property type="match status" value="1"/>
</dbReference>
<keyword evidence="4" id="KW-0732">Signal</keyword>
<dbReference type="PANTHER" id="PTHR34216">
    <property type="match status" value="1"/>
</dbReference>
<dbReference type="Proteomes" id="UP000704467">
    <property type="component" value="Unassembled WGS sequence"/>
</dbReference>
<comment type="function">
    <text evidence="1">Is involved in generating a small heat-stable compound (Nod), an acylated oligomer of N-acetylglucosamine, that stimulates mitosis in various plant protoplasts.</text>
</comment>
<comment type="caution">
    <text evidence="7">The sequence shown here is derived from an EMBL/GenBank/DDBJ whole genome shotgun (WGS) entry which is preliminary data.</text>
</comment>
<evidence type="ECO:0000256" key="3">
    <source>
        <dbReference type="ARBA" id="ARBA00020071"/>
    </source>
</evidence>
<sequence>MRSFQGIYSSLRYGLIRAGLELAAVPFVRSLFSEASGRGVIFTLHHVRPAHAERFSPNAHLSVTPEFLEEAIRVAISEGLTPVHLHDLPSLLADTADRRSFVAFTLDDGYRNNAEFAAPIFRKFAVPYTIFVNPGFVERKRSAWWETAEAFVRKTTRFQFDFGSGVEGIRCETLYEKLSAFDRFTAFVKAIDEDVAVERIDAAARAHGVSPIAIIEDLVMDESELRQLAQDPLVHFGAHTMNHLNLRRVDEDRLHQEIEQSAAAIERYAGQKPRSFSYPYGWPTAVGKRETSAIAEAGFTVGVTTQPGVLDCNSLQSLMRLPRVSLNGYYQKPRYVKALISGVPFKFLRNT</sequence>
<evidence type="ECO:0000313" key="8">
    <source>
        <dbReference type="Proteomes" id="UP000704467"/>
    </source>
</evidence>
<dbReference type="CDD" id="cd10968">
    <property type="entry name" value="CE4_Mlr8448_like_5s"/>
    <property type="match status" value="1"/>
</dbReference>
<keyword evidence="8" id="KW-1185">Reference proteome</keyword>
<dbReference type="InterPro" id="IPR051398">
    <property type="entry name" value="Polysacch_Deacetylase"/>
</dbReference>
<protein>
    <recommendedName>
        <fullName evidence="3">Chitooligosaccharide deacetylase</fullName>
    </recommendedName>
    <alternativeName>
        <fullName evidence="5">Nodulation protein B</fullName>
    </alternativeName>
</protein>
<comment type="similarity">
    <text evidence="2">Belongs to the polysaccharide deacetylase family.</text>
</comment>
<evidence type="ECO:0000256" key="5">
    <source>
        <dbReference type="ARBA" id="ARBA00032976"/>
    </source>
</evidence>
<dbReference type="InterPro" id="IPR011330">
    <property type="entry name" value="Glyco_hydro/deAcase_b/a-brl"/>
</dbReference>
<accession>A0ABX1DPY1</accession>
<reference evidence="7 8" key="1">
    <citation type="submission" date="2020-03" db="EMBL/GenBank/DDBJ databases">
        <title>Whole genome sequencing of clinical and environmental type strains of Ochrobactrum.</title>
        <authorList>
            <person name="Dharne M."/>
        </authorList>
    </citation>
    <scope>NUCLEOTIDE SEQUENCE [LARGE SCALE GENOMIC DNA]</scope>
    <source>
        <strain evidence="7 8">CIP 109452</strain>
    </source>
</reference>
<dbReference type="InterPro" id="IPR002509">
    <property type="entry name" value="NODB_dom"/>
</dbReference>
<dbReference type="PROSITE" id="PS51677">
    <property type="entry name" value="NODB"/>
    <property type="match status" value="1"/>
</dbReference>
<dbReference type="Gene3D" id="3.20.20.370">
    <property type="entry name" value="Glycoside hydrolase/deacetylase"/>
    <property type="match status" value="1"/>
</dbReference>